<feature type="region of interest" description="Disordered" evidence="7">
    <location>
        <begin position="629"/>
        <end position="655"/>
    </location>
</feature>
<dbReference type="SUPFAM" id="SSF56112">
    <property type="entry name" value="Protein kinase-like (PK-like)"/>
    <property type="match status" value="1"/>
</dbReference>
<dbReference type="Proteomes" id="UP000813385">
    <property type="component" value="Unassembled WGS sequence"/>
</dbReference>
<sequence>MSSMPSSSIIGRSASGTLSDNTIASSTSSNSKAFDLPQRVATSGQSGSIAAIRRQRARYLTPFFDEYSTDFDKNFQDWEFEWNFDTILVSKLLAFIRTEYHLPIPNNTPVWTIGEGCYNKVFAFRTEAMDGEAGPSALPQILVLRIGWPLAPKYKLESDVATMTFARREAGLPVPRCFWYDSSGQNPWDLCWSICEFVDGPAFELVDALWDNPQCEAMKNLAEIINGHCESLTKCHNFDKIGSLYFADHEWNTCGPMGVEGYVVGPRAEFKFWMGPRAYYVDLPRGPFNSVEDYISAHVELHIRDLNNADIPDSAFTFDSSCRCPTKYEAPHTCPHDKEMRQQLLKLAQEVQSKLIPAAVRKAELAARADGYTGPLGGCGATLWHHDLHMGNIHLLPVATETRYDPDFDGPGIAAILDWEMISVKPRFLHNPVPKVARSFNFLEEDRGNFPAGDQYKGPSLQDLFEGRAARTTMFPKVFDPPPESMAPWGVALLNIITMIGTMGAMDTDEIEWWMDALQYLGFPQNGSDYGLDDNDDDNDQGPDGGKKGDDDAGGSFNGSDTPVHWGGPPRHKHNREGGKGHQDANLDRVDRFSGAFKRARHMMVRAAPRNCFPPRPFNREEFLKLPIYPQEPSSPKADASQSKVRKPDLTLPPLAPASEQLEMTSIPLTPGPSSPVHIQYHALNMTMQVPLQDLIRGIETNEHLYTMNQPHDVVSATPRAQDIAHAPPVAPISWCLYSEDWMSEFVLAQS</sequence>
<evidence type="ECO:0000256" key="2">
    <source>
        <dbReference type="ARBA" id="ARBA00005543"/>
    </source>
</evidence>
<feature type="region of interest" description="Disordered" evidence="7">
    <location>
        <begin position="528"/>
        <end position="590"/>
    </location>
</feature>
<dbReference type="InterPro" id="IPR051035">
    <property type="entry name" value="Mito_inheritance_9"/>
</dbReference>
<comment type="subcellular location">
    <subcellularLocation>
        <location evidence="1">Mitochondrion</location>
    </subcellularLocation>
</comment>
<dbReference type="GO" id="GO:0005739">
    <property type="term" value="C:mitochondrion"/>
    <property type="evidence" value="ECO:0007669"/>
    <property type="project" value="UniProtKB-SubCell"/>
</dbReference>
<keyword evidence="9" id="KW-1185">Reference proteome</keyword>
<protein>
    <recommendedName>
        <fullName evidence="3">Altered inheritance of mitochondria protein 9, mitochondrial</fullName>
    </recommendedName>
    <alternativeName>
        <fullName evidence="6">Found in mitochondrial proteome protein 29</fullName>
    </alternativeName>
</protein>
<comment type="similarity">
    <text evidence="2">Belongs to the AIM9 family.</text>
</comment>
<dbReference type="AlphaFoldDB" id="A0A8K0X028"/>
<dbReference type="PANTHER" id="PTHR36091">
    <property type="entry name" value="ALTERED INHERITANCE OF MITOCHONDRIA PROTEIN 9, MITOCHONDRIAL"/>
    <property type="match status" value="1"/>
</dbReference>
<accession>A0A8K0X028</accession>
<name>A0A8K0X028_9PEZI</name>
<reference evidence="8" key="1">
    <citation type="journal article" date="2021" name="Nat. Commun.">
        <title>Genetic determinants of endophytism in the Arabidopsis root mycobiome.</title>
        <authorList>
            <person name="Mesny F."/>
            <person name="Miyauchi S."/>
            <person name="Thiergart T."/>
            <person name="Pickel B."/>
            <person name="Atanasova L."/>
            <person name="Karlsson M."/>
            <person name="Huettel B."/>
            <person name="Barry K.W."/>
            <person name="Haridas S."/>
            <person name="Chen C."/>
            <person name="Bauer D."/>
            <person name="Andreopoulos W."/>
            <person name="Pangilinan J."/>
            <person name="LaButti K."/>
            <person name="Riley R."/>
            <person name="Lipzen A."/>
            <person name="Clum A."/>
            <person name="Drula E."/>
            <person name="Henrissat B."/>
            <person name="Kohler A."/>
            <person name="Grigoriev I.V."/>
            <person name="Martin F.M."/>
            <person name="Hacquard S."/>
        </authorList>
    </citation>
    <scope>NUCLEOTIDE SEQUENCE</scope>
    <source>
        <strain evidence="8">MPI-CAGE-AT-0016</strain>
    </source>
</reference>
<evidence type="ECO:0000313" key="8">
    <source>
        <dbReference type="EMBL" id="KAH7349819.1"/>
    </source>
</evidence>
<evidence type="ECO:0000256" key="4">
    <source>
        <dbReference type="ARBA" id="ARBA00022946"/>
    </source>
</evidence>
<proteinExistence type="inferred from homology"/>
<evidence type="ECO:0000313" key="9">
    <source>
        <dbReference type="Proteomes" id="UP000813385"/>
    </source>
</evidence>
<feature type="compositionally biased region" description="Acidic residues" evidence="7">
    <location>
        <begin position="531"/>
        <end position="541"/>
    </location>
</feature>
<evidence type="ECO:0000256" key="7">
    <source>
        <dbReference type="SAM" id="MobiDB-lite"/>
    </source>
</evidence>
<keyword evidence="4" id="KW-0809">Transit peptide</keyword>
<dbReference type="PANTHER" id="PTHR36091:SF1">
    <property type="entry name" value="ALTERED INHERITANCE OF MITOCHONDRIA PROTEIN 9, MITOCHONDRIAL"/>
    <property type="match status" value="1"/>
</dbReference>
<gene>
    <name evidence="8" type="ORF">B0T11DRAFT_332859</name>
</gene>
<organism evidence="8 9">
    <name type="scientific">Plectosphaerella cucumerina</name>
    <dbReference type="NCBI Taxonomy" id="40658"/>
    <lineage>
        <taxon>Eukaryota</taxon>
        <taxon>Fungi</taxon>
        <taxon>Dikarya</taxon>
        <taxon>Ascomycota</taxon>
        <taxon>Pezizomycotina</taxon>
        <taxon>Sordariomycetes</taxon>
        <taxon>Hypocreomycetidae</taxon>
        <taxon>Glomerellales</taxon>
        <taxon>Plectosphaerellaceae</taxon>
        <taxon>Plectosphaerella</taxon>
    </lineage>
</organism>
<evidence type="ECO:0000256" key="1">
    <source>
        <dbReference type="ARBA" id="ARBA00004173"/>
    </source>
</evidence>
<comment type="caution">
    <text evidence="8">The sequence shown here is derived from an EMBL/GenBank/DDBJ whole genome shotgun (WGS) entry which is preliminary data.</text>
</comment>
<dbReference type="EMBL" id="JAGPXD010000006">
    <property type="protein sequence ID" value="KAH7349819.1"/>
    <property type="molecule type" value="Genomic_DNA"/>
</dbReference>
<keyword evidence="5" id="KW-0496">Mitochondrion</keyword>
<dbReference type="InterPro" id="IPR011009">
    <property type="entry name" value="Kinase-like_dom_sf"/>
</dbReference>
<dbReference type="OrthoDB" id="5239298at2759"/>
<evidence type="ECO:0000256" key="3">
    <source>
        <dbReference type="ARBA" id="ARBA00016197"/>
    </source>
</evidence>
<evidence type="ECO:0000256" key="6">
    <source>
        <dbReference type="ARBA" id="ARBA00031849"/>
    </source>
</evidence>
<evidence type="ECO:0000256" key="5">
    <source>
        <dbReference type="ARBA" id="ARBA00023128"/>
    </source>
</evidence>
<feature type="compositionally biased region" description="Basic and acidic residues" evidence="7">
    <location>
        <begin position="576"/>
        <end position="590"/>
    </location>
</feature>